<gene>
    <name evidence="2" type="ORF">C453_06693</name>
</gene>
<dbReference type="SUPFAM" id="SSF56112">
    <property type="entry name" value="Protein kinase-like (PK-like)"/>
    <property type="match status" value="1"/>
</dbReference>
<sequence>MAHEIAATLAQYASDSRIVRELHDVPPYRVYEVLLDDRRAVLKIDDHPRGHAAAEGRVHEYVATETSAPVPDVLAVGSDHYLTEWRGEFEESSETIDSDWAHAAGAWLGTLHADTTGEFGGFGQPRAGDDTLELSVHEDWVDAVRERIAHHRPFLSTVGYADVADAVSQFFRDHPHVFDGAGGPVLCHGDVHPEHVVRAGRGGTVAIDFEHALVAPAEYDYWRTVLPYIEADDDVDSRVLHAFRAGYESVHALPAGFEQRREVYLVLNTVAFIESLYLQKTVEPTKRDQMGEWMRTRVFRTLDEIRERES</sequence>
<comment type="caution">
    <text evidence="2">The sequence shown here is derived from an EMBL/GenBank/DDBJ whole genome shotgun (WGS) entry which is preliminary data.</text>
</comment>
<organism evidence="2 3">
    <name type="scientific">Haloferax elongans ATCC BAA-1513</name>
    <dbReference type="NCBI Taxonomy" id="1230453"/>
    <lineage>
        <taxon>Archaea</taxon>
        <taxon>Methanobacteriati</taxon>
        <taxon>Methanobacteriota</taxon>
        <taxon>Stenosarchaea group</taxon>
        <taxon>Halobacteria</taxon>
        <taxon>Halobacteriales</taxon>
        <taxon>Haloferacaceae</taxon>
        <taxon>Haloferax</taxon>
    </lineage>
</organism>
<keyword evidence="2" id="KW-0808">Transferase</keyword>
<dbReference type="InterPro" id="IPR002575">
    <property type="entry name" value="Aminoglycoside_PTrfase"/>
</dbReference>
<dbReference type="Proteomes" id="UP000011612">
    <property type="component" value="Unassembled WGS sequence"/>
</dbReference>
<proteinExistence type="predicted"/>
<dbReference type="Pfam" id="PF01636">
    <property type="entry name" value="APH"/>
    <property type="match status" value="1"/>
</dbReference>
<keyword evidence="3" id="KW-1185">Reference proteome</keyword>
<reference evidence="2 3" key="1">
    <citation type="journal article" date="2014" name="PLoS Genet.">
        <title>Phylogenetically driven sequencing of extremely halophilic archaea reveals strategies for static and dynamic osmo-response.</title>
        <authorList>
            <person name="Becker E.A."/>
            <person name="Seitzer P.M."/>
            <person name="Tritt A."/>
            <person name="Larsen D."/>
            <person name="Krusor M."/>
            <person name="Yao A.I."/>
            <person name="Wu D."/>
            <person name="Madern D."/>
            <person name="Eisen J.A."/>
            <person name="Darling A.E."/>
            <person name="Facciotti M.T."/>
        </authorList>
    </citation>
    <scope>NUCLEOTIDE SEQUENCE [LARGE SCALE GENOMIC DNA]</scope>
    <source>
        <strain evidence="2 3">ATCC BAA-1513</strain>
    </source>
</reference>
<dbReference type="RefSeq" id="WP_008323465.1">
    <property type="nucleotide sequence ID" value="NZ_AOLK01000014.1"/>
</dbReference>
<dbReference type="GO" id="GO:0016740">
    <property type="term" value="F:transferase activity"/>
    <property type="evidence" value="ECO:0007669"/>
    <property type="project" value="UniProtKB-KW"/>
</dbReference>
<dbReference type="InterPro" id="IPR011009">
    <property type="entry name" value="Kinase-like_dom_sf"/>
</dbReference>
<protein>
    <submittedName>
        <fullName evidence="2">Aminoglycoside phosphotransferase</fullName>
    </submittedName>
</protein>
<evidence type="ECO:0000313" key="3">
    <source>
        <dbReference type="Proteomes" id="UP000011612"/>
    </source>
</evidence>
<name>M0HTS5_HALEO</name>
<accession>M0HTS5</accession>
<evidence type="ECO:0000313" key="2">
    <source>
        <dbReference type="EMBL" id="ELZ86504.1"/>
    </source>
</evidence>
<dbReference type="PATRIC" id="fig|1230453.4.peg.1291"/>
<feature type="domain" description="Aminoglycoside phosphotransferase" evidence="1">
    <location>
        <begin position="29"/>
        <end position="252"/>
    </location>
</feature>
<dbReference type="EMBL" id="AOLK01000014">
    <property type="protein sequence ID" value="ELZ86504.1"/>
    <property type="molecule type" value="Genomic_DNA"/>
</dbReference>
<dbReference type="Gene3D" id="3.90.1200.10">
    <property type="match status" value="1"/>
</dbReference>
<evidence type="ECO:0000259" key="1">
    <source>
        <dbReference type="Pfam" id="PF01636"/>
    </source>
</evidence>
<dbReference type="AlphaFoldDB" id="M0HTS5"/>
<dbReference type="OrthoDB" id="350437at2157"/>